<name>A0A1H3QFT8_9MICO</name>
<dbReference type="Proteomes" id="UP000198891">
    <property type="component" value="Unassembled WGS sequence"/>
</dbReference>
<evidence type="ECO:0000313" key="10">
    <source>
        <dbReference type="Proteomes" id="UP000198891"/>
    </source>
</evidence>
<feature type="transmembrane region" description="Helical" evidence="7">
    <location>
        <begin position="174"/>
        <end position="194"/>
    </location>
</feature>
<feature type="transmembrane region" description="Helical" evidence="7">
    <location>
        <begin position="305"/>
        <end position="327"/>
    </location>
</feature>
<evidence type="ECO:0000259" key="8">
    <source>
        <dbReference type="PROSITE" id="PS50850"/>
    </source>
</evidence>
<dbReference type="PROSITE" id="PS50850">
    <property type="entry name" value="MFS"/>
    <property type="match status" value="1"/>
</dbReference>
<gene>
    <name evidence="9" type="ORF">SAMN05216554_2508</name>
</gene>
<feature type="transmembrane region" description="Helical" evidence="7">
    <location>
        <begin position="149"/>
        <end position="168"/>
    </location>
</feature>
<keyword evidence="2" id="KW-0813">Transport</keyword>
<dbReference type="EMBL" id="FNPZ01000002">
    <property type="protein sequence ID" value="SDZ12372.1"/>
    <property type="molecule type" value="Genomic_DNA"/>
</dbReference>
<dbReference type="InterPro" id="IPR011701">
    <property type="entry name" value="MFS"/>
</dbReference>
<dbReference type="GO" id="GO:0005886">
    <property type="term" value="C:plasma membrane"/>
    <property type="evidence" value="ECO:0007669"/>
    <property type="project" value="UniProtKB-SubCell"/>
</dbReference>
<dbReference type="GO" id="GO:0022857">
    <property type="term" value="F:transmembrane transporter activity"/>
    <property type="evidence" value="ECO:0007669"/>
    <property type="project" value="InterPro"/>
</dbReference>
<dbReference type="SUPFAM" id="SSF103473">
    <property type="entry name" value="MFS general substrate transporter"/>
    <property type="match status" value="1"/>
</dbReference>
<feature type="domain" description="Major facilitator superfamily (MFS) profile" evidence="8">
    <location>
        <begin position="21"/>
        <end position="461"/>
    </location>
</feature>
<feature type="transmembrane region" description="Helical" evidence="7">
    <location>
        <begin position="20"/>
        <end position="43"/>
    </location>
</feature>
<feature type="transmembrane region" description="Helical" evidence="7">
    <location>
        <begin position="89"/>
        <end position="113"/>
    </location>
</feature>
<feature type="transmembrane region" description="Helical" evidence="7">
    <location>
        <begin position="368"/>
        <end position="391"/>
    </location>
</feature>
<dbReference type="STRING" id="381665.SAMN05216554_2508"/>
<feature type="transmembrane region" description="Helical" evidence="7">
    <location>
        <begin position="276"/>
        <end position="299"/>
    </location>
</feature>
<dbReference type="AlphaFoldDB" id="A0A1H3QFT8"/>
<keyword evidence="3" id="KW-1003">Cell membrane</keyword>
<keyword evidence="5 7" id="KW-1133">Transmembrane helix</keyword>
<dbReference type="InterPro" id="IPR004638">
    <property type="entry name" value="EmrB-like"/>
</dbReference>
<dbReference type="NCBIfam" id="TIGR00711">
    <property type="entry name" value="efflux_EmrB"/>
    <property type="match status" value="1"/>
</dbReference>
<reference evidence="9 10" key="1">
    <citation type="submission" date="2016-10" db="EMBL/GenBank/DDBJ databases">
        <authorList>
            <person name="de Groot N.N."/>
        </authorList>
    </citation>
    <scope>NUCLEOTIDE SEQUENCE [LARGE SCALE GENOMIC DNA]</scope>
    <source>
        <strain evidence="9 10">CGMCC 4.3491</strain>
    </source>
</reference>
<evidence type="ECO:0000256" key="6">
    <source>
        <dbReference type="ARBA" id="ARBA00023136"/>
    </source>
</evidence>
<keyword evidence="6 7" id="KW-0472">Membrane</keyword>
<dbReference type="Pfam" id="PF07690">
    <property type="entry name" value="MFS_1"/>
    <property type="match status" value="1"/>
</dbReference>
<keyword evidence="4 7" id="KW-0812">Transmembrane</keyword>
<organism evidence="9 10">
    <name type="scientific">Herbiconiux ginsengi</name>
    <dbReference type="NCBI Taxonomy" id="381665"/>
    <lineage>
        <taxon>Bacteria</taxon>
        <taxon>Bacillati</taxon>
        <taxon>Actinomycetota</taxon>
        <taxon>Actinomycetes</taxon>
        <taxon>Micrococcales</taxon>
        <taxon>Microbacteriaceae</taxon>
        <taxon>Herbiconiux</taxon>
    </lineage>
</organism>
<sequence length="476" mass="49793">MGLTGGMAKTATAMTRQQKFVLSVAVLASFISFLDATVINVALPAISKELGGGLASQQWVVDSYLLTLGAVILLAGSLSDVYGRKKVLLVGLIGFGVASLACAFAPTIEFLIVARGVQGIAGALLVPSSLALILANFTGMGQGRAIGTWTAFTSVANIAGPILGGVLVDSLSWRYVFGINVLPIAVTLFLLMKLDHDHAHLEGARIDYVGAVLGIVGLGFPVFALIEQSNFGWGSPVVMVPMVVGIVALAAFVLWERRTAQPMLPLELFRVRNFSVGNVSTFLIYGALSLGFFSVAVFLQQVAGYSATWAGFAMVPTSLLLIGLSSFFGRLSGRIGPRLFMTVGPIIAGTGFLLMLRFTEQAPYFTEVLPAVLVFGFGMALTVAPLTAAILGAIDPSRSGIASAVNNAVSRVAGLIAVALASLIAGMTVLDLIGFHRVVLVTALFFFAGGLVSLIGIQNPKHISRSQAVTSLRQED</sequence>
<evidence type="ECO:0000256" key="3">
    <source>
        <dbReference type="ARBA" id="ARBA00022475"/>
    </source>
</evidence>
<evidence type="ECO:0000256" key="5">
    <source>
        <dbReference type="ARBA" id="ARBA00022989"/>
    </source>
</evidence>
<dbReference type="Gene3D" id="1.20.1720.10">
    <property type="entry name" value="Multidrug resistance protein D"/>
    <property type="match status" value="1"/>
</dbReference>
<dbReference type="CDD" id="cd17321">
    <property type="entry name" value="MFS_MMR_MDR_like"/>
    <property type="match status" value="1"/>
</dbReference>
<evidence type="ECO:0000256" key="4">
    <source>
        <dbReference type="ARBA" id="ARBA00022692"/>
    </source>
</evidence>
<keyword evidence="10" id="KW-1185">Reference proteome</keyword>
<feature type="transmembrane region" description="Helical" evidence="7">
    <location>
        <begin position="439"/>
        <end position="457"/>
    </location>
</feature>
<feature type="transmembrane region" description="Helical" evidence="7">
    <location>
        <begin position="206"/>
        <end position="226"/>
    </location>
</feature>
<evidence type="ECO:0000256" key="1">
    <source>
        <dbReference type="ARBA" id="ARBA00004651"/>
    </source>
</evidence>
<evidence type="ECO:0000313" key="9">
    <source>
        <dbReference type="EMBL" id="SDZ12372.1"/>
    </source>
</evidence>
<comment type="subcellular location">
    <subcellularLocation>
        <location evidence="1">Cell membrane</location>
        <topology evidence="1">Multi-pass membrane protein</topology>
    </subcellularLocation>
</comment>
<dbReference type="Gene3D" id="1.20.1250.20">
    <property type="entry name" value="MFS general substrate transporter like domains"/>
    <property type="match status" value="1"/>
</dbReference>
<feature type="transmembrane region" description="Helical" evidence="7">
    <location>
        <begin position="412"/>
        <end position="433"/>
    </location>
</feature>
<evidence type="ECO:0000256" key="7">
    <source>
        <dbReference type="SAM" id="Phobius"/>
    </source>
</evidence>
<protein>
    <submittedName>
        <fullName evidence="9">Drug resistance transporter, EmrB/QacA subfamily</fullName>
    </submittedName>
</protein>
<feature type="transmembrane region" description="Helical" evidence="7">
    <location>
        <begin position="238"/>
        <end position="255"/>
    </location>
</feature>
<accession>A0A1H3QFT8</accession>
<dbReference type="PANTHER" id="PTHR42718">
    <property type="entry name" value="MAJOR FACILITATOR SUPERFAMILY MULTIDRUG TRANSPORTER MFSC"/>
    <property type="match status" value="1"/>
</dbReference>
<dbReference type="InterPro" id="IPR020846">
    <property type="entry name" value="MFS_dom"/>
</dbReference>
<dbReference type="InterPro" id="IPR036259">
    <property type="entry name" value="MFS_trans_sf"/>
</dbReference>
<dbReference type="PANTHER" id="PTHR42718:SF42">
    <property type="entry name" value="EXPORT PROTEIN"/>
    <property type="match status" value="1"/>
</dbReference>
<evidence type="ECO:0000256" key="2">
    <source>
        <dbReference type="ARBA" id="ARBA00022448"/>
    </source>
</evidence>
<feature type="transmembrane region" description="Helical" evidence="7">
    <location>
        <begin position="339"/>
        <end position="356"/>
    </location>
</feature>
<proteinExistence type="predicted"/>
<dbReference type="PRINTS" id="PR01036">
    <property type="entry name" value="TCRTETB"/>
</dbReference>
<feature type="transmembrane region" description="Helical" evidence="7">
    <location>
        <begin position="63"/>
        <end position="82"/>
    </location>
</feature>
<feature type="transmembrane region" description="Helical" evidence="7">
    <location>
        <begin position="119"/>
        <end position="137"/>
    </location>
</feature>